<feature type="region of interest" description="Disordered" evidence="1">
    <location>
        <begin position="186"/>
        <end position="312"/>
    </location>
</feature>
<keyword evidence="3" id="KW-1185">Reference proteome</keyword>
<reference evidence="2" key="1">
    <citation type="journal article" date="2022" name="bioRxiv">
        <title>Sequencing and chromosome-scale assembly of the giantPleurodeles waltlgenome.</title>
        <authorList>
            <person name="Brown T."/>
            <person name="Elewa A."/>
            <person name="Iarovenko S."/>
            <person name="Subramanian E."/>
            <person name="Araus A.J."/>
            <person name="Petzold A."/>
            <person name="Susuki M."/>
            <person name="Suzuki K.-i.T."/>
            <person name="Hayashi T."/>
            <person name="Toyoda A."/>
            <person name="Oliveira C."/>
            <person name="Osipova E."/>
            <person name="Leigh N.D."/>
            <person name="Simon A."/>
            <person name="Yun M.H."/>
        </authorList>
    </citation>
    <scope>NUCLEOTIDE SEQUENCE</scope>
    <source>
        <strain evidence="2">20211129_DDA</strain>
        <tissue evidence="2">Liver</tissue>
    </source>
</reference>
<dbReference type="EMBL" id="JANPWB010000005">
    <property type="protein sequence ID" value="KAJ1189646.1"/>
    <property type="molecule type" value="Genomic_DNA"/>
</dbReference>
<feature type="compositionally biased region" description="Basic and acidic residues" evidence="1">
    <location>
        <begin position="148"/>
        <end position="161"/>
    </location>
</feature>
<feature type="region of interest" description="Disordered" evidence="1">
    <location>
        <begin position="148"/>
        <end position="174"/>
    </location>
</feature>
<gene>
    <name evidence="2" type="ORF">NDU88_006390</name>
</gene>
<feature type="region of interest" description="Disordered" evidence="1">
    <location>
        <begin position="500"/>
        <end position="554"/>
    </location>
</feature>
<sequence>MERDYVHPALALLEKAGRMDLVRQEALPAPRPARKAAQGVAAAVMACSPPRAGARPLQVRRGGWGGGRSSPGKRGRVVARPAGLGKLIGMPTKKGKGGAAPSKEGGLGAQGKVQVPRLRRDAAKRVGEREHYQVAGEVVVQKGQDLDLDPRQVGETPKIEGEAGAAGGLVEDDPLIPVSAKWPTMLEWSDSGSDGEEGGAEGDELGGVSPYLLTRPGPPQRVYGAVVQKESKGAGGAEPEGFGTQAGQRVVSGGRGMSGFPSSGDSEAVGTPDLFCQGERGGQLEPGERGAARAPWYEGQAEPRAAGRSASTGGLTVRRVAADNLGERCGGRGFASAGAPASRERSSGPLEVTVGAPMRHAVRMTAGSSLRWAQEEQDSGSAFESEDDMLDYEEASIEEGELVDDGEEEEWWGQGGMGPANALSKSLQERQDHPRARVQQREDGQRRRRKAQERPPSLSAGEDASVTMVSVAVEAIEAKGAGAARLSKGVYVADAGVGTEGTAAQGATKGNSAQESVKGEKEADNKQGEQGVGDKAEHTATKRTRRGPMPEGYACENEPAVLSLREGDHLQITDETVVSIGER</sequence>
<evidence type="ECO:0000313" key="2">
    <source>
        <dbReference type="EMBL" id="KAJ1189646.1"/>
    </source>
</evidence>
<dbReference type="AlphaFoldDB" id="A0AAV7ULS7"/>
<feature type="compositionally biased region" description="Acidic residues" evidence="1">
    <location>
        <begin position="193"/>
        <end position="204"/>
    </location>
</feature>
<protein>
    <submittedName>
        <fullName evidence="2">Uncharacterized protein</fullName>
    </submittedName>
</protein>
<feature type="compositionally biased region" description="Acidic residues" evidence="1">
    <location>
        <begin position="384"/>
        <end position="411"/>
    </location>
</feature>
<organism evidence="2 3">
    <name type="scientific">Pleurodeles waltl</name>
    <name type="common">Iberian ribbed newt</name>
    <dbReference type="NCBI Taxonomy" id="8319"/>
    <lineage>
        <taxon>Eukaryota</taxon>
        <taxon>Metazoa</taxon>
        <taxon>Chordata</taxon>
        <taxon>Craniata</taxon>
        <taxon>Vertebrata</taxon>
        <taxon>Euteleostomi</taxon>
        <taxon>Amphibia</taxon>
        <taxon>Batrachia</taxon>
        <taxon>Caudata</taxon>
        <taxon>Salamandroidea</taxon>
        <taxon>Salamandridae</taxon>
        <taxon>Pleurodelinae</taxon>
        <taxon>Pleurodeles</taxon>
    </lineage>
</organism>
<accession>A0AAV7ULS7</accession>
<evidence type="ECO:0000256" key="1">
    <source>
        <dbReference type="SAM" id="MobiDB-lite"/>
    </source>
</evidence>
<proteinExistence type="predicted"/>
<feature type="compositionally biased region" description="Basic and acidic residues" evidence="1">
    <location>
        <begin position="427"/>
        <end position="445"/>
    </location>
</feature>
<comment type="caution">
    <text evidence="2">The sequence shown here is derived from an EMBL/GenBank/DDBJ whole genome shotgun (WGS) entry which is preliminary data.</text>
</comment>
<dbReference type="Proteomes" id="UP001066276">
    <property type="component" value="Chromosome 3_1"/>
</dbReference>
<feature type="region of interest" description="Disordered" evidence="1">
    <location>
        <begin position="328"/>
        <end position="465"/>
    </location>
</feature>
<feature type="compositionally biased region" description="Basic and acidic residues" evidence="1">
    <location>
        <begin position="517"/>
        <end position="540"/>
    </location>
</feature>
<evidence type="ECO:0000313" key="3">
    <source>
        <dbReference type="Proteomes" id="UP001066276"/>
    </source>
</evidence>
<name>A0AAV7ULS7_PLEWA</name>
<feature type="region of interest" description="Disordered" evidence="1">
    <location>
        <begin position="52"/>
        <end position="116"/>
    </location>
</feature>